<sequence>MTRLKRDVSSNPQCAHQHEDLLLLCSLSMLVVAVGVTWWYFVGGYSHDTWSVSAMAFSIMIPFLTTMAKESTVTKIEPKKREEEFASSSRQDCSQGQQHEDIGTCNESDEAYNSSITVNDRGVTVTHQRQQRQEEDNQKEDNQRSTQDTNVDFSTSIQRSIAFSEEEQTKQIAKYIGGRIMYADKTPAHVPAGETSTKLPNNFLDFCHDNKQRAQKQWETHQQWREERNVHRIHTKPDPCFNDIKKAYPHVCHGYSKDGWAVMYEHPGRMDLKTMFHSHITNEDIMHHDIFVLEYVANVLHPRIMADRADTTTTNTDWGMMGVLDLSGAKVSEFLSTDVIHYLTMISKVNDDHYPLHVKKIFMINAPFWMAHVFSIIKPVLPKTIVIEVLGSRDSQKFLEEYIDNDQLAQEFGGSSPYKLGEHPYELELVKLGQTGTEADEADNDEFSSPKDTEEATTPDEQPIPVAYVEETSTNDAVDKIAAVASSPSSDETRSLWPIKLPSLCSTLLSSSSREESDDEFIPEINSHNHEADHTERSSMRKSFVRTGGPLRPRLPSFEPVLSQDEEDRVMTQLLSSNNNSPKMNRLRTSTDVSTATDEGDNASRPGTPSGKVNASSQASSSEAVKHEDEEATDSFLGCGDMLWTSVLGACG</sequence>
<feature type="compositionally biased region" description="Polar residues" evidence="1">
    <location>
        <begin position="144"/>
        <end position="153"/>
    </location>
</feature>
<dbReference type="InterPro" id="IPR001251">
    <property type="entry name" value="CRAL-TRIO_dom"/>
</dbReference>
<comment type="caution">
    <text evidence="4">The sequence shown here is derived from an EMBL/GenBank/DDBJ whole genome shotgun (WGS) entry which is preliminary data.</text>
</comment>
<dbReference type="EMBL" id="CAICTM010001114">
    <property type="protein sequence ID" value="CAB9520576.1"/>
    <property type="molecule type" value="Genomic_DNA"/>
</dbReference>
<evidence type="ECO:0000259" key="3">
    <source>
        <dbReference type="PROSITE" id="PS50191"/>
    </source>
</evidence>
<protein>
    <submittedName>
        <fullName evidence="4">SEC14 cytosolic factor</fullName>
    </submittedName>
</protein>
<proteinExistence type="predicted"/>
<dbReference type="Pfam" id="PF00650">
    <property type="entry name" value="CRAL_TRIO"/>
    <property type="match status" value="1"/>
</dbReference>
<keyword evidence="2" id="KW-0472">Membrane</keyword>
<dbReference type="PANTHER" id="PTHR45657">
    <property type="entry name" value="CRAL-TRIO DOMAIN-CONTAINING PROTEIN YKL091C-RELATED"/>
    <property type="match status" value="1"/>
</dbReference>
<dbReference type="OrthoDB" id="1434354at2759"/>
<feature type="transmembrane region" description="Helical" evidence="2">
    <location>
        <begin position="21"/>
        <end position="41"/>
    </location>
</feature>
<feature type="compositionally biased region" description="Basic and acidic residues" evidence="1">
    <location>
        <begin position="527"/>
        <end position="539"/>
    </location>
</feature>
<feature type="compositionally biased region" description="Polar residues" evidence="1">
    <location>
        <begin position="86"/>
        <end position="97"/>
    </location>
</feature>
<keyword evidence="2" id="KW-1133">Transmembrane helix</keyword>
<evidence type="ECO:0000256" key="2">
    <source>
        <dbReference type="SAM" id="Phobius"/>
    </source>
</evidence>
<dbReference type="AlphaFoldDB" id="A0A9N8EJT6"/>
<keyword evidence="5" id="KW-1185">Reference proteome</keyword>
<evidence type="ECO:0000313" key="4">
    <source>
        <dbReference type="EMBL" id="CAB9520576.1"/>
    </source>
</evidence>
<dbReference type="PANTHER" id="PTHR45657:SF61">
    <property type="entry name" value="CRAL-TRIO DOMAIN-CONTAINING PROTEIN"/>
    <property type="match status" value="1"/>
</dbReference>
<dbReference type="PROSITE" id="PS50191">
    <property type="entry name" value="CRAL_TRIO"/>
    <property type="match status" value="1"/>
</dbReference>
<keyword evidence="2" id="KW-0812">Transmembrane</keyword>
<dbReference type="InterPro" id="IPR051026">
    <property type="entry name" value="PI/PC_transfer"/>
</dbReference>
<dbReference type="Gene3D" id="3.40.525.10">
    <property type="entry name" value="CRAL-TRIO lipid binding domain"/>
    <property type="match status" value="1"/>
</dbReference>
<dbReference type="SUPFAM" id="SSF52087">
    <property type="entry name" value="CRAL/TRIO domain"/>
    <property type="match status" value="1"/>
</dbReference>
<feature type="region of interest" description="Disordered" evidence="1">
    <location>
        <begin position="76"/>
        <end position="153"/>
    </location>
</feature>
<feature type="domain" description="CRAL-TRIO" evidence="3">
    <location>
        <begin position="240"/>
        <end position="420"/>
    </location>
</feature>
<dbReference type="Proteomes" id="UP001153069">
    <property type="component" value="Unassembled WGS sequence"/>
</dbReference>
<gene>
    <name evidence="4" type="ORF">SEMRO_1116_G242900.1</name>
</gene>
<feature type="region of interest" description="Disordered" evidence="1">
    <location>
        <begin position="438"/>
        <end position="465"/>
    </location>
</feature>
<reference evidence="4" key="1">
    <citation type="submission" date="2020-06" db="EMBL/GenBank/DDBJ databases">
        <authorList>
            <consortium name="Plant Systems Biology data submission"/>
        </authorList>
    </citation>
    <scope>NUCLEOTIDE SEQUENCE</scope>
    <source>
        <strain evidence="4">D6</strain>
    </source>
</reference>
<feature type="compositionally biased region" description="Polar residues" evidence="1">
    <location>
        <begin position="573"/>
        <end position="597"/>
    </location>
</feature>
<feature type="compositionally biased region" description="Polar residues" evidence="1">
    <location>
        <begin position="605"/>
        <end position="623"/>
    </location>
</feature>
<feature type="region of interest" description="Disordered" evidence="1">
    <location>
        <begin position="526"/>
        <end position="636"/>
    </location>
</feature>
<accession>A0A9N8EJT6</accession>
<dbReference type="CDD" id="cd00170">
    <property type="entry name" value="SEC14"/>
    <property type="match status" value="1"/>
</dbReference>
<feature type="compositionally biased region" description="Basic and acidic residues" evidence="1">
    <location>
        <begin position="131"/>
        <end position="143"/>
    </location>
</feature>
<evidence type="ECO:0000313" key="5">
    <source>
        <dbReference type="Proteomes" id="UP001153069"/>
    </source>
</evidence>
<dbReference type="SMART" id="SM00516">
    <property type="entry name" value="SEC14"/>
    <property type="match status" value="1"/>
</dbReference>
<dbReference type="InterPro" id="IPR036865">
    <property type="entry name" value="CRAL-TRIO_dom_sf"/>
</dbReference>
<evidence type="ECO:0000256" key="1">
    <source>
        <dbReference type="SAM" id="MobiDB-lite"/>
    </source>
</evidence>
<name>A0A9N8EJT6_9STRA</name>
<organism evidence="4 5">
    <name type="scientific">Seminavis robusta</name>
    <dbReference type="NCBI Taxonomy" id="568900"/>
    <lineage>
        <taxon>Eukaryota</taxon>
        <taxon>Sar</taxon>
        <taxon>Stramenopiles</taxon>
        <taxon>Ochrophyta</taxon>
        <taxon>Bacillariophyta</taxon>
        <taxon>Bacillariophyceae</taxon>
        <taxon>Bacillariophycidae</taxon>
        <taxon>Naviculales</taxon>
        <taxon>Naviculaceae</taxon>
        <taxon>Seminavis</taxon>
    </lineage>
</organism>